<evidence type="ECO:0000313" key="10">
    <source>
        <dbReference type="EMBL" id="MDJ1500849.1"/>
    </source>
</evidence>
<dbReference type="SUPFAM" id="SSF50182">
    <property type="entry name" value="Sm-like ribonucleoproteins"/>
    <property type="match status" value="1"/>
</dbReference>
<feature type="domain" description="Mechanosensitive ion channel MscS" evidence="8">
    <location>
        <begin position="196"/>
        <end position="261"/>
    </location>
</feature>
<dbReference type="Proteomes" id="UP001232063">
    <property type="component" value="Unassembled WGS sequence"/>
</dbReference>
<comment type="similarity">
    <text evidence="2">Belongs to the MscS (TC 1.A.23) family.</text>
</comment>
<dbReference type="Gene3D" id="2.30.30.60">
    <property type="match status" value="1"/>
</dbReference>
<reference evidence="10" key="1">
    <citation type="submission" date="2023-05" db="EMBL/GenBank/DDBJ databases">
        <authorList>
            <person name="Zhang X."/>
        </authorList>
    </citation>
    <scope>NUCLEOTIDE SEQUENCE</scope>
    <source>
        <strain evidence="10">BD1B2-1</strain>
    </source>
</reference>
<gene>
    <name evidence="10" type="ORF">QNI22_09330</name>
</gene>
<keyword evidence="4 7" id="KW-0812">Transmembrane</keyword>
<evidence type="ECO:0000256" key="6">
    <source>
        <dbReference type="ARBA" id="ARBA00023136"/>
    </source>
</evidence>
<dbReference type="InterPro" id="IPR023408">
    <property type="entry name" value="MscS_beta-dom_sf"/>
</dbReference>
<dbReference type="Gene3D" id="1.10.287.1260">
    <property type="match status" value="1"/>
</dbReference>
<accession>A0AAE3QZD5</accession>
<dbReference type="Gene3D" id="3.30.70.100">
    <property type="match status" value="1"/>
</dbReference>
<evidence type="ECO:0000259" key="9">
    <source>
        <dbReference type="Pfam" id="PF21082"/>
    </source>
</evidence>
<feature type="transmembrane region" description="Helical" evidence="7">
    <location>
        <begin position="110"/>
        <end position="132"/>
    </location>
</feature>
<keyword evidence="6 7" id="KW-0472">Membrane</keyword>
<evidence type="ECO:0000256" key="2">
    <source>
        <dbReference type="ARBA" id="ARBA00008017"/>
    </source>
</evidence>
<feature type="transmembrane region" description="Helical" evidence="7">
    <location>
        <begin position="18"/>
        <end position="45"/>
    </location>
</feature>
<proteinExistence type="inferred from homology"/>
<evidence type="ECO:0000256" key="1">
    <source>
        <dbReference type="ARBA" id="ARBA00004651"/>
    </source>
</evidence>
<dbReference type="RefSeq" id="WP_314510379.1">
    <property type="nucleotide sequence ID" value="NZ_JASJOU010000002.1"/>
</dbReference>
<dbReference type="PANTHER" id="PTHR43634:SF2">
    <property type="entry name" value="LOW CONDUCTANCE MECHANOSENSITIVE CHANNEL YNAI"/>
    <property type="match status" value="1"/>
</dbReference>
<dbReference type="InterPro" id="IPR049278">
    <property type="entry name" value="MS_channel_C"/>
</dbReference>
<dbReference type="InterPro" id="IPR011014">
    <property type="entry name" value="MscS_channel_TM-2"/>
</dbReference>
<dbReference type="SUPFAM" id="SSF82689">
    <property type="entry name" value="Mechanosensitive channel protein MscS (YggB), C-terminal domain"/>
    <property type="match status" value="1"/>
</dbReference>
<comment type="caution">
    <text evidence="10">The sequence shown here is derived from an EMBL/GenBank/DDBJ whole genome shotgun (WGS) entry which is preliminary data.</text>
</comment>
<dbReference type="AlphaFoldDB" id="A0AAE3QZD5"/>
<comment type="subcellular location">
    <subcellularLocation>
        <location evidence="1">Cell membrane</location>
        <topology evidence="1">Multi-pass membrane protein</topology>
    </subcellularLocation>
</comment>
<keyword evidence="3" id="KW-1003">Cell membrane</keyword>
<evidence type="ECO:0000256" key="4">
    <source>
        <dbReference type="ARBA" id="ARBA00022692"/>
    </source>
</evidence>
<evidence type="ECO:0000256" key="7">
    <source>
        <dbReference type="SAM" id="Phobius"/>
    </source>
</evidence>
<dbReference type="EMBL" id="JASJOU010000002">
    <property type="protein sequence ID" value="MDJ1500849.1"/>
    <property type="molecule type" value="Genomic_DNA"/>
</dbReference>
<feature type="transmembrane region" description="Helical" evidence="7">
    <location>
        <begin position="66"/>
        <end position="90"/>
    </location>
</feature>
<protein>
    <submittedName>
        <fullName evidence="10">Mechanosensitive ion channel family protein</fullName>
    </submittedName>
</protein>
<evidence type="ECO:0000256" key="5">
    <source>
        <dbReference type="ARBA" id="ARBA00022989"/>
    </source>
</evidence>
<evidence type="ECO:0000313" key="11">
    <source>
        <dbReference type="Proteomes" id="UP001232063"/>
    </source>
</evidence>
<dbReference type="GO" id="GO:0005886">
    <property type="term" value="C:plasma membrane"/>
    <property type="evidence" value="ECO:0007669"/>
    <property type="project" value="UniProtKB-SubCell"/>
</dbReference>
<keyword evidence="5 7" id="KW-1133">Transmembrane helix</keyword>
<keyword evidence="11" id="KW-1185">Reference proteome</keyword>
<organism evidence="10 11">
    <name type="scientific">Xanthocytophaga agilis</name>
    <dbReference type="NCBI Taxonomy" id="3048010"/>
    <lineage>
        <taxon>Bacteria</taxon>
        <taxon>Pseudomonadati</taxon>
        <taxon>Bacteroidota</taxon>
        <taxon>Cytophagia</taxon>
        <taxon>Cytophagales</taxon>
        <taxon>Rhodocytophagaceae</taxon>
        <taxon>Xanthocytophaga</taxon>
    </lineage>
</organism>
<evidence type="ECO:0000259" key="8">
    <source>
        <dbReference type="Pfam" id="PF00924"/>
    </source>
</evidence>
<dbReference type="Pfam" id="PF00924">
    <property type="entry name" value="MS_channel_2nd"/>
    <property type="match status" value="1"/>
</dbReference>
<dbReference type="GO" id="GO:0008381">
    <property type="term" value="F:mechanosensitive monoatomic ion channel activity"/>
    <property type="evidence" value="ECO:0007669"/>
    <property type="project" value="UniProtKB-ARBA"/>
</dbReference>
<dbReference type="Pfam" id="PF21082">
    <property type="entry name" value="MS_channel_3rd"/>
    <property type="match status" value="1"/>
</dbReference>
<dbReference type="PROSITE" id="PS01246">
    <property type="entry name" value="UPF0003"/>
    <property type="match status" value="1"/>
</dbReference>
<dbReference type="InterPro" id="IPR011066">
    <property type="entry name" value="MscS_channel_C_sf"/>
</dbReference>
<dbReference type="InterPro" id="IPR006685">
    <property type="entry name" value="MscS_channel_2nd"/>
</dbReference>
<dbReference type="InterPro" id="IPR045042">
    <property type="entry name" value="YnaI-like"/>
</dbReference>
<dbReference type="InterPro" id="IPR006686">
    <property type="entry name" value="MscS_channel_CS"/>
</dbReference>
<sequence length="380" mass="43729">MNLQQFLNQRLFDNRVENILWCAGILISWLLLKSIFSLLLSRVIYRIIKKRTENLSVTEFIDLLRAPFEAFLTLVVLYTAFSFLRFPWWWNLAPITKFGLRFLILKGYQVGIIIVVTWMVMRFVDFFTLVTLHRAERTKSPIKSQLAPFAKEVIKVFLFILGIFVILGAVFSLDVSSIIAGLGIGGLAVALAGKESLENLFASFTIFLDKPFVVGDTVQVGDIQGTVEKVGFRSTRIRTLDKSFLTLPNKMLTDQPLDNLTQRRFRRARYFIGLPYNTPPEKVKAICEEILLAILEHPLTRTEQGQVRFIDFGESSLNILILYFVEAVVWEDFNAVKEEINYRIVEIVNKHGVSFAHPTRTIFLEVDDKSKDSVFRIMEK</sequence>
<feature type="transmembrane region" description="Helical" evidence="7">
    <location>
        <begin position="153"/>
        <end position="171"/>
    </location>
</feature>
<evidence type="ECO:0000256" key="3">
    <source>
        <dbReference type="ARBA" id="ARBA00022475"/>
    </source>
</evidence>
<dbReference type="PANTHER" id="PTHR43634">
    <property type="entry name" value="OW CONDUCTANCE MECHANOSENSITIVE CHANNEL"/>
    <property type="match status" value="1"/>
</dbReference>
<name>A0AAE3QZD5_9BACT</name>
<dbReference type="SUPFAM" id="SSF82861">
    <property type="entry name" value="Mechanosensitive channel protein MscS (YggB), transmembrane region"/>
    <property type="match status" value="1"/>
</dbReference>
<feature type="domain" description="Mechanosensitive ion channel MscS C-terminal" evidence="9">
    <location>
        <begin position="272"/>
        <end position="355"/>
    </location>
</feature>
<dbReference type="InterPro" id="IPR010920">
    <property type="entry name" value="LSM_dom_sf"/>
</dbReference>